<keyword evidence="15" id="KW-1185">Reference proteome</keyword>
<keyword evidence="5" id="KW-0521">NADP</keyword>
<evidence type="ECO:0000256" key="2">
    <source>
        <dbReference type="ARBA" id="ARBA00005689"/>
    </source>
</evidence>
<dbReference type="Pfam" id="PF05222">
    <property type="entry name" value="AlaDh_PNT_N"/>
    <property type="match status" value="1"/>
</dbReference>
<feature type="domain" description="Alanine dehydrogenase/pyridine nucleotide transhydrogenase NAD(H)-binding" evidence="12">
    <location>
        <begin position="147"/>
        <end position="311"/>
    </location>
</feature>
<dbReference type="SMART" id="SM01002">
    <property type="entry name" value="AlaDh_PNT_C"/>
    <property type="match status" value="1"/>
</dbReference>
<dbReference type="PANTHER" id="PTHR10160:SF19">
    <property type="entry name" value="PROTON-TRANSLOCATING NAD(P)(+) TRANSHYDROGENASE"/>
    <property type="match status" value="1"/>
</dbReference>
<sequence>MIIATLHAAGNETRVAITPNSAKQYIKSGFEVNIEKNAGLAAGFRDQDYEQVGVYISDSKKNILTKANIFLCINEPNPQDLEGLSQGTIVIGHIDNEPQSQLISWCKEKQITLLSMNLIPRISRAQSMDSLSSQANLAGYRAVLEASAQFHRAIPMMMTAAGMIQPAKVLVLGAGVAGLQAIATAKRLGAVVYAFDVRRAAKEQVESLGAEFIEVNQEQDSETKGGYASEVSEEYKKLQAELIDQYAKLSDIVISTALIPGRKAPILLYTHTIEQMKPGSVVVDLATSRGGNCEVSVLDKTIKHGEVTIIGFSNLAGLVPATASELYANNLVHLIHLLAPTTPPEITLNPNDEIIQQAVLCHQNQYLPFQVIKETQNA</sequence>
<evidence type="ECO:0000313" key="15">
    <source>
        <dbReference type="Proteomes" id="UP000054703"/>
    </source>
</evidence>
<feature type="domain" description="Alanine dehydrogenase/pyridine nucleotide transhydrogenase N-terminal" evidence="13">
    <location>
        <begin position="2"/>
        <end position="138"/>
    </location>
</feature>
<evidence type="ECO:0000256" key="3">
    <source>
        <dbReference type="ARBA" id="ARBA00012943"/>
    </source>
</evidence>
<evidence type="ECO:0000313" key="14">
    <source>
        <dbReference type="EMBL" id="KTD63300.1"/>
    </source>
</evidence>
<keyword evidence="7" id="KW-0520">NAD</keyword>
<comment type="catalytic activity">
    <reaction evidence="8">
        <text>NAD(+) + NADPH + H(+)(in) = NADH + NADP(+) + H(+)(out)</text>
        <dbReference type="Rhea" id="RHEA:47992"/>
        <dbReference type="ChEBI" id="CHEBI:15378"/>
        <dbReference type="ChEBI" id="CHEBI:57540"/>
        <dbReference type="ChEBI" id="CHEBI:57783"/>
        <dbReference type="ChEBI" id="CHEBI:57945"/>
        <dbReference type="ChEBI" id="CHEBI:58349"/>
        <dbReference type="EC" id="7.1.1.1"/>
    </reaction>
</comment>
<dbReference type="SUPFAM" id="SSF52283">
    <property type="entry name" value="Formate/glycerate dehydrogenase catalytic domain-like"/>
    <property type="match status" value="1"/>
</dbReference>
<evidence type="ECO:0000256" key="8">
    <source>
        <dbReference type="ARBA" id="ARBA00048202"/>
    </source>
</evidence>
<dbReference type="RefSeq" id="WP_058513812.1">
    <property type="nucleotide sequence ID" value="NZ_CAAAIH010000055.1"/>
</dbReference>
<comment type="function">
    <text evidence="1">The transhydrogenation between NADH and NADP is coupled to respiration and ATP hydrolysis and functions as a proton pump across the membrane.</text>
</comment>
<evidence type="ECO:0000256" key="6">
    <source>
        <dbReference type="ARBA" id="ARBA00022967"/>
    </source>
</evidence>
<keyword evidence="4" id="KW-0547">Nucleotide-binding</keyword>
<evidence type="ECO:0000259" key="13">
    <source>
        <dbReference type="SMART" id="SM01003"/>
    </source>
</evidence>
<protein>
    <recommendedName>
        <fullName evidence="9">NAD(P) transhydrogenase subunit alpha part 1</fullName>
        <ecNumber evidence="3">7.1.1.1</ecNumber>
    </recommendedName>
    <alternativeName>
        <fullName evidence="11">Nicotinamide nucleotide transhydrogenase subunit alpha 1</fullName>
    </alternativeName>
    <alternativeName>
        <fullName evidence="10">Pyridine nucleotide transhydrogenase subunit alpha 1</fullName>
    </alternativeName>
</protein>
<dbReference type="CDD" id="cd05304">
    <property type="entry name" value="Rubrum_tdh"/>
    <property type="match status" value="1"/>
</dbReference>
<dbReference type="AlphaFoldDB" id="A0A0W0Z2B4"/>
<proteinExistence type="inferred from homology"/>
<dbReference type="InterPro" id="IPR008143">
    <property type="entry name" value="Ala_DH/PNT_CS2"/>
</dbReference>
<dbReference type="PATRIC" id="fig|45074.5.peg.1509"/>
<evidence type="ECO:0000256" key="4">
    <source>
        <dbReference type="ARBA" id="ARBA00022741"/>
    </source>
</evidence>
<dbReference type="PANTHER" id="PTHR10160">
    <property type="entry name" value="NAD(P) TRANSHYDROGENASE"/>
    <property type="match status" value="1"/>
</dbReference>
<dbReference type="SUPFAM" id="SSF51735">
    <property type="entry name" value="NAD(P)-binding Rossmann-fold domains"/>
    <property type="match status" value="1"/>
</dbReference>
<dbReference type="EC" id="7.1.1.1" evidence="3"/>
<dbReference type="GO" id="GO:0006740">
    <property type="term" value="P:NADPH regeneration"/>
    <property type="evidence" value="ECO:0007669"/>
    <property type="project" value="TreeGrafter"/>
</dbReference>
<dbReference type="GO" id="GO:0008750">
    <property type="term" value="F:proton-translocating NAD(P)+ transhydrogenase activity"/>
    <property type="evidence" value="ECO:0007669"/>
    <property type="project" value="UniProtKB-EC"/>
</dbReference>
<evidence type="ECO:0000256" key="7">
    <source>
        <dbReference type="ARBA" id="ARBA00023027"/>
    </source>
</evidence>
<dbReference type="GO" id="GO:0005886">
    <property type="term" value="C:plasma membrane"/>
    <property type="evidence" value="ECO:0007669"/>
    <property type="project" value="TreeGrafter"/>
</dbReference>
<evidence type="ECO:0000256" key="9">
    <source>
        <dbReference type="ARBA" id="ARBA00071353"/>
    </source>
</evidence>
<dbReference type="InterPro" id="IPR007886">
    <property type="entry name" value="AlaDH/PNT_N"/>
</dbReference>
<accession>A0A0W0Z2B4</accession>
<organism evidence="14 15">
    <name type="scientific">Legionella santicrucis</name>
    <dbReference type="NCBI Taxonomy" id="45074"/>
    <lineage>
        <taxon>Bacteria</taxon>
        <taxon>Pseudomonadati</taxon>
        <taxon>Pseudomonadota</taxon>
        <taxon>Gammaproteobacteria</taxon>
        <taxon>Legionellales</taxon>
        <taxon>Legionellaceae</taxon>
        <taxon>Legionella</taxon>
    </lineage>
</organism>
<dbReference type="InterPro" id="IPR007698">
    <property type="entry name" value="AlaDH/PNT_NAD(H)-bd"/>
</dbReference>
<evidence type="ECO:0000259" key="12">
    <source>
        <dbReference type="SMART" id="SM01002"/>
    </source>
</evidence>
<evidence type="ECO:0000256" key="10">
    <source>
        <dbReference type="ARBA" id="ARBA00076996"/>
    </source>
</evidence>
<dbReference type="GO" id="GO:0016491">
    <property type="term" value="F:oxidoreductase activity"/>
    <property type="evidence" value="ECO:0007669"/>
    <property type="project" value="InterPro"/>
</dbReference>
<evidence type="ECO:0000256" key="1">
    <source>
        <dbReference type="ARBA" id="ARBA00003943"/>
    </source>
</evidence>
<dbReference type="OrthoDB" id="9804592at2"/>
<dbReference type="SMART" id="SM01003">
    <property type="entry name" value="AlaDh_PNT_N"/>
    <property type="match status" value="1"/>
</dbReference>
<comment type="similarity">
    <text evidence="2">Belongs to the AlaDH/PNT family.</text>
</comment>
<dbReference type="InterPro" id="IPR036291">
    <property type="entry name" value="NAD(P)-bd_dom_sf"/>
</dbReference>
<evidence type="ECO:0000256" key="5">
    <source>
        <dbReference type="ARBA" id="ARBA00022857"/>
    </source>
</evidence>
<dbReference type="GO" id="GO:0050661">
    <property type="term" value="F:NADP binding"/>
    <property type="evidence" value="ECO:0007669"/>
    <property type="project" value="TreeGrafter"/>
</dbReference>
<keyword evidence="6" id="KW-1278">Translocase</keyword>
<evidence type="ECO:0000256" key="11">
    <source>
        <dbReference type="ARBA" id="ARBA00084087"/>
    </source>
</evidence>
<name>A0A0W0Z2B4_9GAMM</name>
<dbReference type="EMBL" id="LNYU01000029">
    <property type="protein sequence ID" value="KTD63300.1"/>
    <property type="molecule type" value="Genomic_DNA"/>
</dbReference>
<dbReference type="Pfam" id="PF01262">
    <property type="entry name" value="AlaDh_PNT_C"/>
    <property type="match status" value="1"/>
</dbReference>
<dbReference type="Gene3D" id="3.40.50.720">
    <property type="entry name" value="NAD(P)-binding Rossmann-like Domain"/>
    <property type="match status" value="2"/>
</dbReference>
<dbReference type="FunFam" id="3.40.50.720:FF:000188">
    <property type="entry name" value="NAD(P) transhydrogenase alpha subunit 1"/>
    <property type="match status" value="1"/>
</dbReference>
<dbReference type="Proteomes" id="UP000054703">
    <property type="component" value="Unassembled WGS sequence"/>
</dbReference>
<dbReference type="PROSITE" id="PS00837">
    <property type="entry name" value="ALADH_PNT_2"/>
    <property type="match status" value="1"/>
</dbReference>
<reference evidence="14 15" key="1">
    <citation type="submission" date="2015-11" db="EMBL/GenBank/DDBJ databases">
        <title>Genomic analysis of 38 Legionella species identifies large and diverse effector repertoires.</title>
        <authorList>
            <person name="Burstein D."/>
            <person name="Amaro F."/>
            <person name="Zusman T."/>
            <person name="Lifshitz Z."/>
            <person name="Cohen O."/>
            <person name="Gilbert J.A."/>
            <person name="Pupko T."/>
            <person name="Shuman H.A."/>
            <person name="Segal G."/>
        </authorList>
    </citation>
    <scope>NUCLEOTIDE SEQUENCE [LARGE SCALE GENOMIC DNA]</scope>
    <source>
        <strain evidence="14 15">SC-63-C7</strain>
    </source>
</reference>
<gene>
    <name evidence="14" type="primary">pntA</name>
    <name evidence="14" type="ORF">Lsan_1418</name>
</gene>
<dbReference type="NCBIfam" id="NF006942">
    <property type="entry name" value="PRK09424.1"/>
    <property type="match status" value="1"/>
</dbReference>
<comment type="caution">
    <text evidence="14">The sequence shown here is derived from an EMBL/GenBank/DDBJ whole genome shotgun (WGS) entry which is preliminary data.</text>
</comment>
<dbReference type="STRING" id="45074.Lsan_1418"/>